<feature type="region of interest" description="Disordered" evidence="1">
    <location>
        <begin position="66"/>
        <end position="96"/>
    </location>
</feature>
<feature type="compositionally biased region" description="Basic and acidic residues" evidence="1">
    <location>
        <begin position="16"/>
        <end position="28"/>
    </location>
</feature>
<dbReference type="EMBL" id="KV442099">
    <property type="protein sequence ID" value="OAQ24186.1"/>
    <property type="molecule type" value="Genomic_DNA"/>
</dbReference>
<dbReference type="AlphaFoldDB" id="A0A197JI54"/>
<evidence type="ECO:0000313" key="2">
    <source>
        <dbReference type="EMBL" id="OAQ24186.1"/>
    </source>
</evidence>
<sequence>MYGNTEVHETCPAADLQEKELGGDGDGVAERFESWTTVRNKVGESDGETLGGIECDSKSGASCAKHHISEEKAKESEGDGKAAVDGGVGEAGGDAVRDLEGGGQALAKAGAFKTTATNTVKTI</sequence>
<dbReference type="Proteomes" id="UP000078512">
    <property type="component" value="Unassembled WGS sequence"/>
</dbReference>
<evidence type="ECO:0000256" key="1">
    <source>
        <dbReference type="SAM" id="MobiDB-lite"/>
    </source>
</evidence>
<gene>
    <name evidence="2" type="ORF">K457DRAFT_129959</name>
</gene>
<name>A0A197JI54_9FUNG</name>
<feature type="region of interest" description="Disordered" evidence="1">
    <location>
        <begin position="1"/>
        <end position="28"/>
    </location>
</feature>
<keyword evidence="3" id="KW-1185">Reference proteome</keyword>
<organism evidence="2 3">
    <name type="scientific">Linnemannia elongata AG-77</name>
    <dbReference type="NCBI Taxonomy" id="1314771"/>
    <lineage>
        <taxon>Eukaryota</taxon>
        <taxon>Fungi</taxon>
        <taxon>Fungi incertae sedis</taxon>
        <taxon>Mucoromycota</taxon>
        <taxon>Mortierellomycotina</taxon>
        <taxon>Mortierellomycetes</taxon>
        <taxon>Mortierellales</taxon>
        <taxon>Mortierellaceae</taxon>
        <taxon>Linnemannia</taxon>
    </lineage>
</organism>
<feature type="compositionally biased region" description="Basic and acidic residues" evidence="1">
    <location>
        <begin position="67"/>
        <end position="82"/>
    </location>
</feature>
<reference evidence="2 3" key="1">
    <citation type="submission" date="2016-05" db="EMBL/GenBank/DDBJ databases">
        <title>Genome sequencing reveals origins of a unique bacterial endosymbiosis in the earliest lineages of terrestrial Fungi.</title>
        <authorList>
            <consortium name="DOE Joint Genome Institute"/>
            <person name="Uehling J."/>
            <person name="Gryganskyi A."/>
            <person name="Hameed K."/>
            <person name="Tschaplinski T."/>
            <person name="Misztal P."/>
            <person name="Wu S."/>
            <person name="Desiro A."/>
            <person name="Vande Pol N."/>
            <person name="Du Z.-Y."/>
            <person name="Zienkiewicz A."/>
            <person name="Zienkiewicz K."/>
            <person name="Morin E."/>
            <person name="Tisserant E."/>
            <person name="Splivallo R."/>
            <person name="Hainaut M."/>
            <person name="Henrissat B."/>
            <person name="Ohm R."/>
            <person name="Kuo A."/>
            <person name="Yan J."/>
            <person name="Lipzen A."/>
            <person name="Nolan M."/>
            <person name="Labutti K."/>
            <person name="Barry K."/>
            <person name="Goldstein A."/>
            <person name="Labbe J."/>
            <person name="Schadt C."/>
            <person name="Tuskan G."/>
            <person name="Grigoriev I."/>
            <person name="Martin F."/>
            <person name="Vilgalys R."/>
            <person name="Bonito G."/>
        </authorList>
    </citation>
    <scope>NUCLEOTIDE SEQUENCE [LARGE SCALE GENOMIC DNA]</scope>
    <source>
        <strain evidence="2 3">AG-77</strain>
    </source>
</reference>
<accession>A0A197JI54</accession>
<proteinExistence type="predicted"/>
<protein>
    <submittedName>
        <fullName evidence="2">Uncharacterized protein</fullName>
    </submittedName>
</protein>
<evidence type="ECO:0000313" key="3">
    <source>
        <dbReference type="Proteomes" id="UP000078512"/>
    </source>
</evidence>